<proteinExistence type="predicted"/>
<dbReference type="Proteomes" id="UP001497444">
    <property type="component" value="Chromosome 7"/>
</dbReference>
<feature type="compositionally biased region" description="Pro residues" evidence="1">
    <location>
        <begin position="39"/>
        <end position="49"/>
    </location>
</feature>
<organism evidence="2 3">
    <name type="scientific">Sphagnum jensenii</name>
    <dbReference type="NCBI Taxonomy" id="128206"/>
    <lineage>
        <taxon>Eukaryota</taxon>
        <taxon>Viridiplantae</taxon>
        <taxon>Streptophyta</taxon>
        <taxon>Embryophyta</taxon>
        <taxon>Bryophyta</taxon>
        <taxon>Sphagnophytina</taxon>
        <taxon>Sphagnopsida</taxon>
        <taxon>Sphagnales</taxon>
        <taxon>Sphagnaceae</taxon>
        <taxon>Sphagnum</taxon>
    </lineage>
</organism>
<feature type="region of interest" description="Disordered" evidence="1">
    <location>
        <begin position="33"/>
        <end position="67"/>
    </location>
</feature>
<evidence type="ECO:0000313" key="2">
    <source>
        <dbReference type="EMBL" id="CAK9275775.1"/>
    </source>
</evidence>
<dbReference type="EMBL" id="OZ020102">
    <property type="protein sequence ID" value="CAK9275775.1"/>
    <property type="molecule type" value="Genomic_DNA"/>
</dbReference>
<accession>A0ABP0XB99</accession>
<evidence type="ECO:0000256" key="1">
    <source>
        <dbReference type="SAM" id="MobiDB-lite"/>
    </source>
</evidence>
<name>A0ABP0XB99_9BRYO</name>
<gene>
    <name evidence="2" type="ORF">CSSPJE1EN1_LOCUS21253</name>
</gene>
<evidence type="ECO:0000313" key="3">
    <source>
        <dbReference type="Proteomes" id="UP001497444"/>
    </source>
</evidence>
<feature type="compositionally biased region" description="Low complexity" evidence="1">
    <location>
        <begin position="50"/>
        <end position="64"/>
    </location>
</feature>
<protein>
    <submittedName>
        <fullName evidence="2">Uncharacterized protein</fullName>
    </submittedName>
</protein>
<sequence length="107" mass="12015">MDHSQFVAYISQTEWTNKQRSWCVALRLGRRALRASSAAPPPSPPPPPLSSSSPPQQQQRQQSQTILGTTKIPHNSFCIQTQKRKILQILVRFRSCSNSQFASPILS</sequence>
<keyword evidence="3" id="KW-1185">Reference proteome</keyword>
<reference evidence="2" key="1">
    <citation type="submission" date="2024-02" db="EMBL/GenBank/DDBJ databases">
        <authorList>
            <consortium name="ELIXIR-Norway"/>
            <consortium name="Elixir Norway"/>
        </authorList>
    </citation>
    <scope>NUCLEOTIDE SEQUENCE</scope>
</reference>